<dbReference type="Pfam" id="PF02775">
    <property type="entry name" value="TPP_enzyme_C"/>
    <property type="match status" value="1"/>
</dbReference>
<dbReference type="InterPro" id="IPR011766">
    <property type="entry name" value="TPP_enzyme_TPP-bd"/>
</dbReference>
<keyword evidence="2" id="KW-0812">Transmembrane</keyword>
<dbReference type="AlphaFoldDB" id="A0A2R7Y0P3"/>
<feature type="domain" description="Thiamine pyrophosphate enzyme TPP-binding" evidence="3">
    <location>
        <begin position="51"/>
        <end position="217"/>
    </location>
</feature>
<dbReference type="GO" id="GO:0016491">
    <property type="term" value="F:oxidoreductase activity"/>
    <property type="evidence" value="ECO:0007669"/>
    <property type="project" value="UniProtKB-KW"/>
</dbReference>
<dbReference type="PANTHER" id="PTHR42897:SF2">
    <property type="entry name" value="PYRUVATE SYNTHASE SUBUNIT PORB"/>
    <property type="match status" value="1"/>
</dbReference>
<keyword evidence="2" id="KW-0472">Membrane</keyword>
<organism evidence="4 5">
    <name type="scientific">Candidatus Terraquivivens tikiterensis</name>
    <dbReference type="NCBI Taxonomy" id="1980982"/>
    <lineage>
        <taxon>Archaea</taxon>
        <taxon>Nitrososphaerota</taxon>
        <taxon>Candidatus Wolframiiraptoraceae</taxon>
        <taxon>Candidatus Terraquivivens</taxon>
    </lineage>
</organism>
<keyword evidence="2" id="KW-1133">Transmembrane helix</keyword>
<name>A0A2R7Y0P3_9ARCH</name>
<dbReference type="InterPro" id="IPR029061">
    <property type="entry name" value="THDP-binding"/>
</dbReference>
<comment type="caution">
    <text evidence="4">The sequence shown here is derived from an EMBL/GenBank/DDBJ whole genome shotgun (WGS) entry which is preliminary data.</text>
</comment>
<evidence type="ECO:0000313" key="4">
    <source>
        <dbReference type="EMBL" id="PUA31084.1"/>
    </source>
</evidence>
<evidence type="ECO:0000256" key="2">
    <source>
        <dbReference type="SAM" id="Phobius"/>
    </source>
</evidence>
<dbReference type="Proteomes" id="UP000244066">
    <property type="component" value="Unassembled WGS sequence"/>
</dbReference>
<evidence type="ECO:0000313" key="5">
    <source>
        <dbReference type="Proteomes" id="UP000244066"/>
    </source>
</evidence>
<sequence>MSITKYRTLKDVPREEFLAPGTSLCAGCGALLVMRLFHKALGGDVVWVNAAGCITLMATFPYTPLKSSWFYTAMASAPAGAQGIRDALDILIRKGKLDPSENLKVAVVTGDGAASDIGLQSTSGAIHRGLDFFYLCVDNEAYGNTGFQASSLSPMGSETATTKPTHLFPAGNPLPKKDLFEIWRSHRPPYVATISPSHAVDLLRKVEKALTLKGPRLFLALCPCPTGWGIEPSESVKLARLAVETGIWPLKEAIYGEVSHTHVPSKRKPVEEYLKAQRRFAHLFRPVKNEEVIAEIQKQVDDYWSKVER</sequence>
<dbReference type="SUPFAM" id="SSF52518">
    <property type="entry name" value="Thiamin diphosphate-binding fold (THDP-binding)"/>
    <property type="match status" value="1"/>
</dbReference>
<proteinExistence type="predicted"/>
<keyword evidence="1" id="KW-0560">Oxidoreductase</keyword>
<evidence type="ECO:0000259" key="3">
    <source>
        <dbReference type="Pfam" id="PF02775"/>
    </source>
</evidence>
<dbReference type="EMBL" id="NDWU01000027">
    <property type="protein sequence ID" value="PUA31084.1"/>
    <property type="molecule type" value="Genomic_DNA"/>
</dbReference>
<dbReference type="InterPro" id="IPR051479">
    <property type="entry name" value="PorB-like"/>
</dbReference>
<dbReference type="GO" id="GO:0006082">
    <property type="term" value="P:organic acid metabolic process"/>
    <property type="evidence" value="ECO:0007669"/>
    <property type="project" value="UniProtKB-ARBA"/>
</dbReference>
<reference evidence="4 5" key="1">
    <citation type="submission" date="2017-04" db="EMBL/GenBank/DDBJ databases">
        <title>Draft Aigarchaeota genome from a New Zealand hot spring.</title>
        <authorList>
            <person name="Reysenbach A.-L."/>
            <person name="Donaho J.A."/>
            <person name="Gerhart J."/>
            <person name="Kelley J.F."/>
            <person name="Kouba K."/>
            <person name="Podar M."/>
            <person name="Stott M."/>
        </authorList>
    </citation>
    <scope>NUCLEOTIDE SEQUENCE [LARGE SCALE GENOMIC DNA]</scope>
    <source>
        <strain evidence="4">NZ13_MG1</strain>
    </source>
</reference>
<protein>
    <submittedName>
        <fullName evidence="4">Pyruvate synthase</fullName>
    </submittedName>
</protein>
<accession>A0A2R7Y0P3</accession>
<dbReference type="GO" id="GO:0030976">
    <property type="term" value="F:thiamine pyrophosphate binding"/>
    <property type="evidence" value="ECO:0007669"/>
    <property type="project" value="InterPro"/>
</dbReference>
<keyword evidence="4" id="KW-0670">Pyruvate</keyword>
<dbReference type="GO" id="GO:0044272">
    <property type="term" value="P:sulfur compound biosynthetic process"/>
    <property type="evidence" value="ECO:0007669"/>
    <property type="project" value="UniProtKB-ARBA"/>
</dbReference>
<feature type="transmembrane region" description="Helical" evidence="2">
    <location>
        <begin position="45"/>
        <end position="63"/>
    </location>
</feature>
<dbReference type="PANTHER" id="PTHR42897">
    <property type="entry name" value="PYRUVATE SYNTHASE SUBUNIT PORB"/>
    <property type="match status" value="1"/>
</dbReference>
<dbReference type="Gene3D" id="3.40.50.970">
    <property type="match status" value="2"/>
</dbReference>
<evidence type="ECO:0000256" key="1">
    <source>
        <dbReference type="ARBA" id="ARBA00023002"/>
    </source>
</evidence>
<gene>
    <name evidence="4" type="ORF">B9J98_07800</name>
</gene>